<protein>
    <submittedName>
        <fullName evidence="1">Uncharacterized protein</fullName>
    </submittedName>
</protein>
<dbReference type="EMBL" id="CM046389">
    <property type="protein sequence ID" value="KAI8568787.1"/>
    <property type="molecule type" value="Genomic_DNA"/>
</dbReference>
<evidence type="ECO:0000313" key="1">
    <source>
        <dbReference type="EMBL" id="KAI8568787.1"/>
    </source>
</evidence>
<reference evidence="1" key="1">
    <citation type="submission" date="2022-02" db="EMBL/GenBank/DDBJ databases">
        <title>Plant Genome Project.</title>
        <authorList>
            <person name="Zhang R.-G."/>
        </authorList>
    </citation>
    <scope>NUCLEOTIDE SEQUENCE</scope>
    <source>
        <strain evidence="1">AT1</strain>
    </source>
</reference>
<name>A0ACC0PUW0_RHOML</name>
<accession>A0ACC0PUW0</accession>
<evidence type="ECO:0000313" key="2">
    <source>
        <dbReference type="Proteomes" id="UP001062846"/>
    </source>
</evidence>
<sequence>MTLSPIGSRRFELTWIQEKIVVEQELEYAYLLSCQAMMESDRTKTASEAVSNGSQRMRPLHGRTSGPTRRSTKGQWTTEEDEILRNAVERFNGKNWKKIAESFKDRTDVQCLHRWQKVLNPELVKGPWTKEEDEVMIELVKKYGPKKWSTIAQHLPGRIGKQCRERWHNHLNPSINKEAWTQEEEVALIYAHRQYGNKWAELTKFLPGRTDNAIKNHWNSSVKKKLDSYLASGLLSQFQGLPHVSHLIQSIPSSSSTPQQFSGDDSVPKEDTEAEEISECSQSSNVVGCSQSTSDMSHAAAQTREECLLAEESSHVNDPSSNPPSYSESYNIALQEATFSIPELGNNYHHGWGSYAGKNWLLNSNELPNLPSLSLGQESEFLMHCMGGDENHEVIPLPLQSSMGLNASPSMILGSDEPEQFLISDDGYCRVIYPEAEVVGHFSSGNLTICPDTTDFNGSENSLVCQPLNYQISDALYSEMLGSSCSQLFAVPSQLPPDDGGLVFGSDSNQFDDLSHENREEEIAKSPSDGFIYTGDSVNSPLDDEVDNMGLQGEPDQAKETLKLVPVDALSPGPSNNIQTCSMNENSTLSTAQKDTGALFYEPPRFPSLEIPFFSCDLIQSGNDMQQEYSPLGIRQLMMSSGNCFSPFRLWDSPLRDDSPDAVLKSAAKTFTCTPSILKKRNRDLVSPMSEKRIEKKLESGMNHESFSSLARDFSRLDVMFDENGSHYRVPLLSPSSNQVRKSGKSTYDKENADCALKAGKEETRDAIIVENTNSETESDHNHFEDKIEQGTVSFDTKTEGDHEAATQSVQQPSGVLLEHNVNDLLFVSPNHLKIKPDRALGITSRTPANQYSRMLQTTSSQCALSESSSGNPSSFLSPPIVSRKKDKSRLVTVVSAQSAPESNPQEITGRSAGVEGLSIFGETPFKRSIESPSAWKSPWFMNSFLPGPRVDTDITIEDIGYFLSPRDRSYDAIGLMKQLSEHTAAAFADAQEVLGDETPETILKGRCSKNQNLDQLTERRLDFSECETPRKGKETGKEKENVKEKESGKSSTALNFSSPSSYLLKGCR</sequence>
<comment type="caution">
    <text evidence="1">The sequence shown here is derived from an EMBL/GenBank/DDBJ whole genome shotgun (WGS) entry which is preliminary data.</text>
</comment>
<dbReference type="Proteomes" id="UP001062846">
    <property type="component" value="Chromosome 2"/>
</dbReference>
<organism evidence="1 2">
    <name type="scientific">Rhododendron molle</name>
    <name type="common">Chinese azalea</name>
    <name type="synonym">Azalea mollis</name>
    <dbReference type="NCBI Taxonomy" id="49168"/>
    <lineage>
        <taxon>Eukaryota</taxon>
        <taxon>Viridiplantae</taxon>
        <taxon>Streptophyta</taxon>
        <taxon>Embryophyta</taxon>
        <taxon>Tracheophyta</taxon>
        <taxon>Spermatophyta</taxon>
        <taxon>Magnoliopsida</taxon>
        <taxon>eudicotyledons</taxon>
        <taxon>Gunneridae</taxon>
        <taxon>Pentapetalae</taxon>
        <taxon>asterids</taxon>
        <taxon>Ericales</taxon>
        <taxon>Ericaceae</taxon>
        <taxon>Ericoideae</taxon>
        <taxon>Rhodoreae</taxon>
        <taxon>Rhododendron</taxon>
    </lineage>
</organism>
<gene>
    <name evidence="1" type="ORF">RHMOL_Rhmol02G0227300</name>
</gene>
<proteinExistence type="predicted"/>
<keyword evidence="2" id="KW-1185">Reference proteome</keyword>